<feature type="compositionally biased region" description="Low complexity" evidence="1">
    <location>
        <begin position="58"/>
        <end position="71"/>
    </location>
</feature>
<name>A0A976M9W2_THEOR</name>
<sequence length="383" mass="42534">MKYLFIYYSLIYRNNLIESTDTSSTSNTSESSDSSPTLFSATPNYGSSSTNIRGSSHGNGSSATPPGSSSGDCASKSNSSDPVIKLFQKDPSDPNKNVEMDPSNYTVTNDVKHTTYKFKENVLCSIVICNDVEVWKTNKNDISSPKFVTYYIDWHNRIAIGDGKKAVFYQFDNSEWKYLSTIAYKTEGKSDELVVNYGGQCFNYKKGSDGKWSYDEAGETPNVASPEAIGTDQSTPRPGSTHTSGNTSGGTVTVQTKTSQSTPTVLNFDEYHKYIKFFKADPKDANTTVELNNSEYTYKFSAEGHAYGFNEGVNCNLLKIKGKDVWKYDSSKHNGKYPKGMGIQEDTVLILFEEPCEVYVKNGEEWVYDEILTVALNLLCNDD</sequence>
<feature type="compositionally biased region" description="Basic and acidic residues" evidence="1">
    <location>
        <begin position="87"/>
        <end position="99"/>
    </location>
</feature>
<reference evidence="2" key="1">
    <citation type="submission" date="2022-07" db="EMBL/GenBank/DDBJ databases">
        <title>Evaluation of T. orientalis genome assembly methods using nanopore sequencing and analysis of variation between genomes.</title>
        <authorList>
            <person name="Yam J."/>
            <person name="Micallef M.L."/>
            <person name="Liu M."/>
            <person name="Djordjevic S.P."/>
            <person name="Bogema D.R."/>
            <person name="Jenkins C."/>
        </authorList>
    </citation>
    <scope>NUCLEOTIDE SEQUENCE</scope>
    <source>
        <strain evidence="2">Goon Nure</strain>
    </source>
</reference>
<evidence type="ECO:0000313" key="3">
    <source>
        <dbReference type="Proteomes" id="UP000244811"/>
    </source>
</evidence>
<dbReference type="Pfam" id="PF04385">
    <property type="entry name" value="FAINT"/>
    <property type="match status" value="1"/>
</dbReference>
<feature type="region of interest" description="Disordered" evidence="1">
    <location>
        <begin position="20"/>
        <end position="104"/>
    </location>
</feature>
<feature type="compositionally biased region" description="Low complexity" evidence="1">
    <location>
        <begin position="20"/>
        <end position="35"/>
    </location>
</feature>
<evidence type="ECO:0000256" key="1">
    <source>
        <dbReference type="SAM" id="MobiDB-lite"/>
    </source>
</evidence>
<dbReference type="EMBL" id="CP056069">
    <property type="protein sequence ID" value="UKK00390.2"/>
    <property type="molecule type" value="Genomic_DNA"/>
</dbReference>
<proteinExistence type="predicted"/>
<feature type="region of interest" description="Disordered" evidence="1">
    <location>
        <begin position="215"/>
        <end position="259"/>
    </location>
</feature>
<gene>
    <name evidence="2" type="ORF">MACK_000462</name>
</gene>
<organism evidence="2 3">
    <name type="scientific">Theileria orientalis</name>
    <dbReference type="NCBI Taxonomy" id="68886"/>
    <lineage>
        <taxon>Eukaryota</taxon>
        <taxon>Sar</taxon>
        <taxon>Alveolata</taxon>
        <taxon>Apicomplexa</taxon>
        <taxon>Aconoidasida</taxon>
        <taxon>Piroplasmida</taxon>
        <taxon>Theileriidae</taxon>
        <taxon>Theileria</taxon>
    </lineage>
</organism>
<protein>
    <submittedName>
        <fullName evidence="2">Uncharacterized protein</fullName>
    </submittedName>
</protein>
<dbReference type="AlphaFoldDB" id="A0A976M9W2"/>
<accession>A0A976M9W2</accession>
<feature type="compositionally biased region" description="Polar residues" evidence="1">
    <location>
        <begin position="36"/>
        <end position="56"/>
    </location>
</feature>
<dbReference type="InterPro" id="IPR007480">
    <property type="entry name" value="DUF529"/>
</dbReference>
<feature type="compositionally biased region" description="Low complexity" evidence="1">
    <location>
        <begin position="239"/>
        <end position="259"/>
    </location>
</feature>
<dbReference type="Proteomes" id="UP000244811">
    <property type="component" value="Chromosome 1"/>
</dbReference>
<evidence type="ECO:0000313" key="2">
    <source>
        <dbReference type="EMBL" id="UKK00390.2"/>
    </source>
</evidence>